<evidence type="ECO:0000256" key="1">
    <source>
        <dbReference type="ARBA" id="ARBA00006484"/>
    </source>
</evidence>
<dbReference type="GO" id="GO:0016616">
    <property type="term" value="F:oxidoreductase activity, acting on the CH-OH group of donors, NAD or NADP as acceptor"/>
    <property type="evidence" value="ECO:0007669"/>
    <property type="project" value="TreeGrafter"/>
</dbReference>
<dbReference type="Pfam" id="PF00106">
    <property type="entry name" value="adh_short"/>
    <property type="match status" value="1"/>
</dbReference>
<dbReference type="PROSITE" id="PS00061">
    <property type="entry name" value="ADH_SHORT"/>
    <property type="match status" value="1"/>
</dbReference>
<dbReference type="GO" id="GO:0006633">
    <property type="term" value="P:fatty acid biosynthetic process"/>
    <property type="evidence" value="ECO:0007669"/>
    <property type="project" value="TreeGrafter"/>
</dbReference>
<dbReference type="Proteomes" id="UP000813461">
    <property type="component" value="Unassembled WGS sequence"/>
</dbReference>
<dbReference type="InterPro" id="IPR036291">
    <property type="entry name" value="NAD(P)-bd_dom_sf"/>
</dbReference>
<dbReference type="InterPro" id="IPR020904">
    <property type="entry name" value="Sc_DH/Rdtase_CS"/>
</dbReference>
<feature type="region of interest" description="Disordered" evidence="5">
    <location>
        <begin position="84"/>
        <end position="108"/>
    </location>
</feature>
<dbReference type="SUPFAM" id="SSF51735">
    <property type="entry name" value="NAD(P)-binding Rossmann-fold domains"/>
    <property type="match status" value="1"/>
</dbReference>
<dbReference type="AlphaFoldDB" id="A0A8K0W563"/>
<dbReference type="PRINTS" id="PR00080">
    <property type="entry name" value="SDRFAMILY"/>
</dbReference>
<dbReference type="PANTHER" id="PTHR42760:SF133">
    <property type="entry name" value="3-OXOACYL-[ACYL-CARRIER-PROTEIN] REDUCTASE"/>
    <property type="match status" value="1"/>
</dbReference>
<dbReference type="OrthoDB" id="1669814at2759"/>
<comment type="similarity">
    <text evidence="1 4">Belongs to the short-chain dehydrogenases/reductases (SDR) family.</text>
</comment>
<evidence type="ECO:0000256" key="5">
    <source>
        <dbReference type="SAM" id="MobiDB-lite"/>
    </source>
</evidence>
<keyword evidence="7" id="KW-1185">Reference proteome</keyword>
<evidence type="ECO:0000256" key="4">
    <source>
        <dbReference type="RuleBase" id="RU000363"/>
    </source>
</evidence>
<evidence type="ECO:0000256" key="3">
    <source>
        <dbReference type="ARBA" id="ARBA00023002"/>
    </source>
</evidence>
<dbReference type="Pfam" id="PF13561">
    <property type="entry name" value="adh_short_C2"/>
    <property type="match status" value="1"/>
</dbReference>
<dbReference type="InterPro" id="IPR002347">
    <property type="entry name" value="SDR_fam"/>
</dbReference>
<proteinExistence type="inferred from homology"/>
<protein>
    <submittedName>
        <fullName evidence="6">3-oxoacyl-reductase</fullName>
    </submittedName>
</protein>
<dbReference type="GO" id="GO:0048038">
    <property type="term" value="F:quinone binding"/>
    <property type="evidence" value="ECO:0007669"/>
    <property type="project" value="TreeGrafter"/>
</dbReference>
<reference evidence="6" key="1">
    <citation type="journal article" date="2021" name="Nat. Commun.">
        <title>Genetic determinants of endophytism in the Arabidopsis root mycobiome.</title>
        <authorList>
            <person name="Mesny F."/>
            <person name="Miyauchi S."/>
            <person name="Thiergart T."/>
            <person name="Pickel B."/>
            <person name="Atanasova L."/>
            <person name="Karlsson M."/>
            <person name="Huettel B."/>
            <person name="Barry K.W."/>
            <person name="Haridas S."/>
            <person name="Chen C."/>
            <person name="Bauer D."/>
            <person name="Andreopoulos W."/>
            <person name="Pangilinan J."/>
            <person name="LaButti K."/>
            <person name="Riley R."/>
            <person name="Lipzen A."/>
            <person name="Clum A."/>
            <person name="Drula E."/>
            <person name="Henrissat B."/>
            <person name="Kohler A."/>
            <person name="Grigoriev I.V."/>
            <person name="Martin F.M."/>
            <person name="Hacquard S."/>
        </authorList>
    </citation>
    <scope>NUCLEOTIDE SEQUENCE</scope>
    <source>
        <strain evidence="6">MPI-SDFR-AT-0120</strain>
    </source>
</reference>
<dbReference type="EMBL" id="JAGMVJ010000001">
    <property type="protein sequence ID" value="KAH7096082.1"/>
    <property type="molecule type" value="Genomic_DNA"/>
</dbReference>
<keyword evidence="3" id="KW-0560">Oxidoreductase</keyword>
<evidence type="ECO:0000256" key="2">
    <source>
        <dbReference type="ARBA" id="ARBA00022857"/>
    </source>
</evidence>
<dbReference type="PRINTS" id="PR00081">
    <property type="entry name" value="GDHRDH"/>
</dbReference>
<gene>
    <name evidence="6" type="ORF">FB567DRAFT_48578</name>
</gene>
<organism evidence="6 7">
    <name type="scientific">Paraphoma chrysanthemicola</name>
    <dbReference type="NCBI Taxonomy" id="798071"/>
    <lineage>
        <taxon>Eukaryota</taxon>
        <taxon>Fungi</taxon>
        <taxon>Dikarya</taxon>
        <taxon>Ascomycota</taxon>
        <taxon>Pezizomycotina</taxon>
        <taxon>Dothideomycetes</taxon>
        <taxon>Pleosporomycetidae</taxon>
        <taxon>Pleosporales</taxon>
        <taxon>Pleosporineae</taxon>
        <taxon>Phaeosphaeriaceae</taxon>
        <taxon>Paraphoma</taxon>
    </lineage>
</organism>
<feature type="compositionally biased region" description="Low complexity" evidence="5">
    <location>
        <begin position="84"/>
        <end position="94"/>
    </location>
</feature>
<name>A0A8K0W563_9PLEO</name>
<keyword evidence="2" id="KW-0521">NADP</keyword>
<sequence length="287" mass="30691">MATHPPHVLITGGSRGIGLAIAHLFAKKAYRCTLIARSEETLKNAVLSLHPLPNPSSQTSSQTPDNMFQHSYISGDITHQTPPFWSTSPTSPFSQHLPRPPSLSNNQPHPSRIDILVNCAGITQSSLFIKTSHEDLHSIVATNLTAMMTGTKFLMRQGYLRGQAKKVDDEAKGDGYVSPVVINVASLLGISGGYGAVAYAASKAGVLGFTRALAAEYASHRVRVNAIVPGYVTSDMTTSLDSEALRQRIPLGRFGTAEEIAQAALFLVQNEYAHNCVLNLDGGLSAV</sequence>
<evidence type="ECO:0000313" key="6">
    <source>
        <dbReference type="EMBL" id="KAH7096082.1"/>
    </source>
</evidence>
<comment type="caution">
    <text evidence="6">The sequence shown here is derived from an EMBL/GenBank/DDBJ whole genome shotgun (WGS) entry which is preliminary data.</text>
</comment>
<accession>A0A8K0W563</accession>
<dbReference type="PANTHER" id="PTHR42760">
    <property type="entry name" value="SHORT-CHAIN DEHYDROGENASES/REDUCTASES FAMILY MEMBER"/>
    <property type="match status" value="1"/>
</dbReference>
<evidence type="ECO:0000313" key="7">
    <source>
        <dbReference type="Proteomes" id="UP000813461"/>
    </source>
</evidence>
<dbReference type="Gene3D" id="3.40.50.720">
    <property type="entry name" value="NAD(P)-binding Rossmann-like Domain"/>
    <property type="match status" value="2"/>
</dbReference>